<dbReference type="Gene3D" id="6.10.250.3130">
    <property type="match status" value="1"/>
</dbReference>
<feature type="region of interest" description="Disordered" evidence="5">
    <location>
        <begin position="151"/>
        <end position="173"/>
    </location>
</feature>
<evidence type="ECO:0000313" key="7">
    <source>
        <dbReference type="Proteomes" id="UP001190926"/>
    </source>
</evidence>
<feature type="compositionally biased region" description="Basic and acidic residues" evidence="5">
    <location>
        <begin position="96"/>
        <end position="107"/>
    </location>
</feature>
<proteinExistence type="inferred from homology"/>
<dbReference type="CDD" id="cd00353">
    <property type="entry name" value="Ribosomal_S15p_S13e"/>
    <property type="match status" value="1"/>
</dbReference>
<dbReference type="PANTHER" id="PTHR47546">
    <property type="entry name" value="S15/NS1, RNA-BINDING PROTEIN"/>
    <property type="match status" value="1"/>
</dbReference>
<dbReference type="InterPro" id="IPR005290">
    <property type="entry name" value="Ribosomal_uS15_bac-type"/>
</dbReference>
<reference evidence="6 7" key="1">
    <citation type="journal article" date="2021" name="Nat. Commun.">
        <title>Incipient diploidization of the medicinal plant Perilla within 10,000 years.</title>
        <authorList>
            <person name="Zhang Y."/>
            <person name="Shen Q."/>
            <person name="Leng L."/>
            <person name="Zhang D."/>
            <person name="Chen S."/>
            <person name="Shi Y."/>
            <person name="Ning Z."/>
            <person name="Chen S."/>
        </authorList>
    </citation>
    <scope>NUCLEOTIDE SEQUENCE [LARGE SCALE GENOMIC DNA]</scope>
    <source>
        <strain evidence="7">cv. PC099</strain>
    </source>
</reference>
<dbReference type="Proteomes" id="UP001190926">
    <property type="component" value="Unassembled WGS sequence"/>
</dbReference>
<name>A0AAD4IME7_PERFH</name>
<dbReference type="GO" id="GO:0005737">
    <property type="term" value="C:cytoplasm"/>
    <property type="evidence" value="ECO:0007669"/>
    <property type="project" value="UniProtKB-ARBA"/>
</dbReference>
<feature type="region of interest" description="Disordered" evidence="5">
    <location>
        <begin position="1"/>
        <end position="123"/>
    </location>
</feature>
<keyword evidence="3" id="KW-0687">Ribonucleoprotein</keyword>
<feature type="compositionally biased region" description="Basic residues" evidence="5">
    <location>
        <begin position="9"/>
        <end position="19"/>
    </location>
</feature>
<evidence type="ECO:0000256" key="4">
    <source>
        <dbReference type="ARBA" id="ARBA00035250"/>
    </source>
</evidence>
<dbReference type="InterPro" id="IPR000589">
    <property type="entry name" value="Ribosomal_uS15"/>
</dbReference>
<keyword evidence="2" id="KW-0689">Ribosomal protein</keyword>
<sequence length="366" mass="40528">MAAITKRLLQLRRTLHSHARPNPYPQRHFSSSSDDHDDAPQFEQPPETRPSVTSSLGAVRASLQNRSPPPTDRRSPASGLFSSSQTSPPSQGGSTDDLRSRLSEFRSRSAPPPPPSHGGHVSLQELYERNLKTKGERSEAYDAIRRSMSKLGPAGAMNSGSQPSGSTPLSSITENLKNKDNLAFLQKGELSGRLAKVREAKDKERRAIPLIPASIYGEIHAGIKKIGQDSDQKAKEKLKRTMPVGIFGSVGEITGPPKDHLVEKYFHPDNMSSAEKMKLELAKVRDEFKMSESDCGSARVQVAQLTTKIKHLSTALHKKDKHSRKGLQAMVQQRKKLLKYLRRTDWDSYCLVLSKLGLRDNAEIKA</sequence>
<dbReference type="SMART" id="SM01387">
    <property type="entry name" value="Ribosomal_S15"/>
    <property type="match status" value="1"/>
</dbReference>
<gene>
    <name evidence="6" type="ORF">C2S53_017489</name>
</gene>
<keyword evidence="7" id="KW-1185">Reference proteome</keyword>
<evidence type="ECO:0000256" key="2">
    <source>
        <dbReference type="ARBA" id="ARBA00022980"/>
    </source>
</evidence>
<evidence type="ECO:0000256" key="1">
    <source>
        <dbReference type="ARBA" id="ARBA00008434"/>
    </source>
</evidence>
<evidence type="ECO:0000313" key="6">
    <source>
        <dbReference type="EMBL" id="KAH6755187.1"/>
    </source>
</evidence>
<dbReference type="PANTHER" id="PTHR47546:SF3">
    <property type="entry name" value="30S RIBOSOMAL PROTEIN S15, CHLOROPLASTIC"/>
    <property type="match status" value="1"/>
</dbReference>
<dbReference type="NCBIfam" id="TIGR00952">
    <property type="entry name" value="S15_bact"/>
    <property type="match status" value="1"/>
</dbReference>
<dbReference type="GO" id="GO:0006412">
    <property type="term" value="P:translation"/>
    <property type="evidence" value="ECO:0007669"/>
    <property type="project" value="InterPro"/>
</dbReference>
<comment type="caution">
    <text evidence="6">The sequence shown here is derived from an EMBL/GenBank/DDBJ whole genome shotgun (WGS) entry which is preliminary data.</text>
</comment>
<organism evidence="6 7">
    <name type="scientific">Perilla frutescens var. hirtella</name>
    <name type="common">Perilla citriodora</name>
    <name type="synonym">Perilla setoyensis</name>
    <dbReference type="NCBI Taxonomy" id="608512"/>
    <lineage>
        <taxon>Eukaryota</taxon>
        <taxon>Viridiplantae</taxon>
        <taxon>Streptophyta</taxon>
        <taxon>Embryophyta</taxon>
        <taxon>Tracheophyta</taxon>
        <taxon>Spermatophyta</taxon>
        <taxon>Magnoliopsida</taxon>
        <taxon>eudicotyledons</taxon>
        <taxon>Gunneridae</taxon>
        <taxon>Pentapetalae</taxon>
        <taxon>asterids</taxon>
        <taxon>lamiids</taxon>
        <taxon>Lamiales</taxon>
        <taxon>Lamiaceae</taxon>
        <taxon>Nepetoideae</taxon>
        <taxon>Elsholtzieae</taxon>
        <taxon>Perilla</taxon>
    </lineage>
</organism>
<protein>
    <recommendedName>
        <fullName evidence="4">Small ribosomal subunit protein uS15c</fullName>
    </recommendedName>
</protein>
<comment type="similarity">
    <text evidence="1">Belongs to the universal ribosomal protein uS15 family.</text>
</comment>
<evidence type="ECO:0000256" key="3">
    <source>
        <dbReference type="ARBA" id="ARBA00023274"/>
    </source>
</evidence>
<dbReference type="Pfam" id="PF00312">
    <property type="entry name" value="Ribosomal_S15"/>
    <property type="match status" value="1"/>
</dbReference>
<dbReference type="Gene3D" id="1.10.287.10">
    <property type="entry name" value="S15/NS1, RNA-binding"/>
    <property type="match status" value="1"/>
</dbReference>
<dbReference type="SUPFAM" id="SSF47060">
    <property type="entry name" value="S15/NS1 RNA-binding domain"/>
    <property type="match status" value="1"/>
</dbReference>
<dbReference type="GO" id="GO:0003735">
    <property type="term" value="F:structural constituent of ribosome"/>
    <property type="evidence" value="ECO:0007669"/>
    <property type="project" value="InterPro"/>
</dbReference>
<feature type="compositionally biased region" description="Polar residues" evidence="5">
    <location>
        <begin position="158"/>
        <end position="173"/>
    </location>
</feature>
<feature type="compositionally biased region" description="Low complexity" evidence="5">
    <location>
        <begin position="82"/>
        <end position="95"/>
    </location>
</feature>
<dbReference type="AlphaFoldDB" id="A0AAD4IME7"/>
<dbReference type="HAMAP" id="MF_01343_B">
    <property type="entry name" value="Ribosomal_uS15_B"/>
    <property type="match status" value="1"/>
</dbReference>
<accession>A0AAD4IME7</accession>
<evidence type="ECO:0000256" key="5">
    <source>
        <dbReference type="SAM" id="MobiDB-lite"/>
    </source>
</evidence>
<dbReference type="GO" id="GO:1990904">
    <property type="term" value="C:ribonucleoprotein complex"/>
    <property type="evidence" value="ECO:0007669"/>
    <property type="project" value="UniProtKB-KW"/>
</dbReference>
<dbReference type="InterPro" id="IPR009068">
    <property type="entry name" value="uS15_NS1_RNA-bd_sf"/>
</dbReference>
<feature type="compositionally biased region" description="Polar residues" evidence="5">
    <location>
        <begin position="50"/>
        <end position="66"/>
    </location>
</feature>
<dbReference type="EMBL" id="SDAM02029627">
    <property type="protein sequence ID" value="KAH6755187.1"/>
    <property type="molecule type" value="Genomic_DNA"/>
</dbReference>
<dbReference type="GO" id="GO:0005840">
    <property type="term" value="C:ribosome"/>
    <property type="evidence" value="ECO:0007669"/>
    <property type="project" value="UniProtKB-KW"/>
</dbReference>